<evidence type="ECO:0000313" key="4">
    <source>
        <dbReference type="Proteomes" id="UP000184066"/>
    </source>
</evidence>
<dbReference type="STRING" id="1189325.SAMN04488119_11070"/>
<reference evidence="3 4" key="1">
    <citation type="submission" date="2016-12" db="EMBL/GenBank/DDBJ databases">
        <authorList>
            <person name="Song W.-J."/>
            <person name="Kurnit D.M."/>
        </authorList>
    </citation>
    <scope>NUCLEOTIDE SEQUENCE [LARGE SCALE GENOMIC DNA]</scope>
    <source>
        <strain evidence="3 4">CGMCC 1.10808</strain>
    </source>
</reference>
<dbReference type="RefSeq" id="WP_083581565.1">
    <property type="nucleotide sequence ID" value="NZ_FOHL01000010.1"/>
</dbReference>
<dbReference type="InterPro" id="IPR036928">
    <property type="entry name" value="AS_sf"/>
</dbReference>
<feature type="compositionally biased region" description="Pro residues" evidence="1">
    <location>
        <begin position="15"/>
        <end position="28"/>
    </location>
</feature>
<dbReference type="GO" id="GO:0003824">
    <property type="term" value="F:catalytic activity"/>
    <property type="evidence" value="ECO:0007669"/>
    <property type="project" value="InterPro"/>
</dbReference>
<dbReference type="PANTHER" id="PTHR11895">
    <property type="entry name" value="TRANSAMIDASE"/>
    <property type="match status" value="1"/>
</dbReference>
<organism evidence="3 4">
    <name type="scientific">Oceanicella actignis</name>
    <dbReference type="NCBI Taxonomy" id="1189325"/>
    <lineage>
        <taxon>Bacteria</taxon>
        <taxon>Pseudomonadati</taxon>
        <taxon>Pseudomonadota</taxon>
        <taxon>Alphaproteobacteria</taxon>
        <taxon>Rhodobacterales</taxon>
        <taxon>Paracoccaceae</taxon>
        <taxon>Oceanicella</taxon>
    </lineage>
</organism>
<dbReference type="AlphaFoldDB" id="A0A1M7TY04"/>
<evidence type="ECO:0000256" key="1">
    <source>
        <dbReference type="SAM" id="MobiDB-lite"/>
    </source>
</evidence>
<gene>
    <name evidence="3" type="ORF">SAMN05216200_11170</name>
</gene>
<dbReference type="Pfam" id="PF01425">
    <property type="entry name" value="Amidase"/>
    <property type="match status" value="1"/>
</dbReference>
<name>A0A1M7TY04_9RHOB</name>
<protein>
    <submittedName>
        <fullName evidence="3">Amidase</fullName>
    </submittedName>
</protein>
<dbReference type="NCBIfam" id="NF005686">
    <property type="entry name" value="PRK07486.1"/>
    <property type="match status" value="1"/>
</dbReference>
<dbReference type="OrthoDB" id="9777859at2"/>
<evidence type="ECO:0000313" key="3">
    <source>
        <dbReference type="EMBL" id="SHN75565.1"/>
    </source>
</evidence>
<dbReference type="InterPro" id="IPR023631">
    <property type="entry name" value="Amidase_dom"/>
</dbReference>
<keyword evidence="4" id="KW-1185">Reference proteome</keyword>
<feature type="region of interest" description="Disordered" evidence="1">
    <location>
        <begin position="1"/>
        <end position="28"/>
    </location>
</feature>
<accession>A0A1M7TY04</accession>
<dbReference type="SUPFAM" id="SSF75304">
    <property type="entry name" value="Amidase signature (AS) enzymes"/>
    <property type="match status" value="1"/>
</dbReference>
<sequence length="502" mass="53102">MTAPVQPSPQARIAPNPPPPPPAPPPPLMALEGAELARRLVSGQVSAEAAMEAALEQIGRLNGAWNAIVSLRPAEELLAEARAADRRRARNGPDGPLHGVPMAIKDLADAAGLPTSRGSPLLAGAVAGRDGLLAARLRKAGAIFVGKTNTPEWGLGSQTYNGVHGATGCAWDPARTAGGSSGGAAAALALRMLPLADGSDMMGSLRNPAAFNNVYGLRPSMGRVPDPDAPELFFAQLATEGPMGRTPRDMALLMDVIAGPHPGAPLSLPAQRGGYLGALGRPARGARIGWIGDWDGRYALEPGVAELCESALGEIERMGCRATPVRPDFDPERLWRAWLDLRSFFVSARLAPLAADPLKRAALKPEALWEVERGAALTAERLQAAAQARSDWFRALMALFARFDALALPAAQVFPFDIRTPWPERIGARAMQTYHQWMEVVVPGSMSPCPSVAVPAGFDARGLPMGLQLIFPPRADLAALRFADAYERARAMSARLPPQLAP</sequence>
<dbReference type="EMBL" id="FRDL01000011">
    <property type="protein sequence ID" value="SHN75565.1"/>
    <property type="molecule type" value="Genomic_DNA"/>
</dbReference>
<evidence type="ECO:0000259" key="2">
    <source>
        <dbReference type="Pfam" id="PF01425"/>
    </source>
</evidence>
<dbReference type="Gene3D" id="3.90.1300.10">
    <property type="entry name" value="Amidase signature (AS) domain"/>
    <property type="match status" value="1"/>
</dbReference>
<dbReference type="PANTHER" id="PTHR11895:SF76">
    <property type="entry name" value="INDOLEACETAMIDE HYDROLASE"/>
    <property type="match status" value="1"/>
</dbReference>
<dbReference type="InterPro" id="IPR000120">
    <property type="entry name" value="Amidase"/>
</dbReference>
<proteinExistence type="predicted"/>
<dbReference type="Proteomes" id="UP000184066">
    <property type="component" value="Unassembled WGS sequence"/>
</dbReference>
<feature type="domain" description="Amidase" evidence="2">
    <location>
        <begin position="50"/>
        <end position="476"/>
    </location>
</feature>